<feature type="transmembrane region" description="Helical" evidence="4">
    <location>
        <begin position="174"/>
        <end position="194"/>
    </location>
</feature>
<dbReference type="PROSITE" id="PS00379">
    <property type="entry name" value="CDP_ALCOHOL_P_TRANSF"/>
    <property type="match status" value="1"/>
</dbReference>
<dbReference type="RefSeq" id="WP_246969032.1">
    <property type="nucleotide sequence ID" value="NZ_JAKGAN010000002.1"/>
</dbReference>
<dbReference type="EMBL" id="JBHSEU010000021">
    <property type="protein sequence ID" value="MFC4540110.1"/>
    <property type="molecule type" value="Genomic_DNA"/>
</dbReference>
<reference evidence="6" key="1">
    <citation type="journal article" date="2019" name="Int. J. Syst. Evol. Microbiol.">
        <title>The Global Catalogue of Microorganisms (GCM) 10K type strain sequencing project: providing services to taxonomists for standard genome sequencing and annotation.</title>
        <authorList>
            <consortium name="The Broad Institute Genomics Platform"/>
            <consortium name="The Broad Institute Genome Sequencing Center for Infectious Disease"/>
            <person name="Wu L."/>
            <person name="Ma J."/>
        </authorList>
    </citation>
    <scope>NUCLEOTIDE SEQUENCE [LARGE SCALE GENOMIC DNA]</scope>
    <source>
        <strain evidence="6">CGMCC 1.12121</strain>
    </source>
</reference>
<dbReference type="EC" id="2.7.8.-" evidence="5"/>
<organism evidence="5 6">
    <name type="scientific">Chromohalobacter sarecensis</name>
    <dbReference type="NCBI Taxonomy" id="245294"/>
    <lineage>
        <taxon>Bacteria</taxon>
        <taxon>Pseudomonadati</taxon>
        <taxon>Pseudomonadota</taxon>
        <taxon>Gammaproteobacteria</taxon>
        <taxon>Oceanospirillales</taxon>
        <taxon>Halomonadaceae</taxon>
        <taxon>Chromohalobacter</taxon>
    </lineage>
</organism>
<comment type="similarity">
    <text evidence="2">Belongs to the CDP-alcohol phosphatidyltransferase class-I family.</text>
</comment>
<evidence type="ECO:0000313" key="6">
    <source>
        <dbReference type="Proteomes" id="UP001596030"/>
    </source>
</evidence>
<dbReference type="InterPro" id="IPR043130">
    <property type="entry name" value="CDP-OH_PTrfase_TM_dom"/>
</dbReference>
<evidence type="ECO:0000256" key="4">
    <source>
        <dbReference type="SAM" id="Phobius"/>
    </source>
</evidence>
<dbReference type="Proteomes" id="UP001596030">
    <property type="component" value="Unassembled WGS sequence"/>
</dbReference>
<dbReference type="Pfam" id="PF01066">
    <property type="entry name" value="CDP-OH_P_transf"/>
    <property type="match status" value="1"/>
</dbReference>
<protein>
    <submittedName>
        <fullName evidence="5">CDP-alcohol phosphatidyltransferase family protein</fullName>
        <ecNumber evidence="5">2.7.8.-</ecNumber>
    </submittedName>
</protein>
<feature type="transmembrane region" description="Helical" evidence="4">
    <location>
        <begin position="148"/>
        <end position="168"/>
    </location>
</feature>
<keyword evidence="4" id="KW-1133">Transmembrane helix</keyword>
<keyword evidence="6" id="KW-1185">Reference proteome</keyword>
<accession>A0ABV9D491</accession>
<comment type="caution">
    <text evidence="5">The sequence shown here is derived from an EMBL/GenBank/DDBJ whole genome shotgun (WGS) entry which is preliminary data.</text>
</comment>
<keyword evidence="4" id="KW-0472">Membrane</keyword>
<proteinExistence type="inferred from homology"/>
<gene>
    <name evidence="5" type="ORF">ACFO0U_15180</name>
</gene>
<evidence type="ECO:0000256" key="1">
    <source>
        <dbReference type="ARBA" id="ARBA00022679"/>
    </source>
</evidence>
<sequence length="224" mass="23821">MLDKWTNAWVAPVLARCAIGLGRRGVTPTQLTVGGFAIGMLALPLLAYQAYGLALLAIVLNRACDGLDGALARHLQCQSDAGGFLDIALDFVFYAAVVLGFALADPVQNALPAAFLLFAFMGTGASFLAFAIAATRHGLERPHFEHKAFYYLDGLTEGTETIIAFVVFCLWPAYFPGLAVFFALACLLTAAMRIGGGYRALSRAEGGSGESFGKEADSSRDKPW</sequence>
<keyword evidence="1 2" id="KW-0808">Transferase</keyword>
<feature type="region of interest" description="Disordered" evidence="3">
    <location>
        <begin position="202"/>
        <end position="224"/>
    </location>
</feature>
<feature type="transmembrane region" description="Helical" evidence="4">
    <location>
        <begin position="36"/>
        <end position="60"/>
    </location>
</feature>
<dbReference type="InterPro" id="IPR000462">
    <property type="entry name" value="CDP-OH_P_trans"/>
</dbReference>
<feature type="transmembrane region" description="Helical" evidence="4">
    <location>
        <begin position="110"/>
        <end position="136"/>
    </location>
</feature>
<dbReference type="InterPro" id="IPR048254">
    <property type="entry name" value="CDP_ALCOHOL_P_TRANSF_CS"/>
</dbReference>
<keyword evidence="4" id="KW-0812">Transmembrane</keyword>
<feature type="transmembrane region" description="Helical" evidence="4">
    <location>
        <begin position="81"/>
        <end position="104"/>
    </location>
</feature>
<dbReference type="GO" id="GO:0016740">
    <property type="term" value="F:transferase activity"/>
    <property type="evidence" value="ECO:0007669"/>
    <property type="project" value="UniProtKB-KW"/>
</dbReference>
<evidence type="ECO:0000313" key="5">
    <source>
        <dbReference type="EMBL" id="MFC4540110.1"/>
    </source>
</evidence>
<evidence type="ECO:0000256" key="3">
    <source>
        <dbReference type="SAM" id="MobiDB-lite"/>
    </source>
</evidence>
<evidence type="ECO:0000256" key="2">
    <source>
        <dbReference type="RuleBase" id="RU003750"/>
    </source>
</evidence>
<dbReference type="Gene3D" id="1.20.120.1760">
    <property type="match status" value="1"/>
</dbReference>
<feature type="compositionally biased region" description="Basic and acidic residues" evidence="3">
    <location>
        <begin position="212"/>
        <end position="224"/>
    </location>
</feature>
<name>A0ABV9D491_9GAMM</name>